<gene>
    <name evidence="4" type="ORF">E6K73_00720</name>
</gene>
<evidence type="ECO:0000259" key="3">
    <source>
        <dbReference type="PROSITE" id="PS50198"/>
    </source>
</evidence>
<dbReference type="Pfam" id="PF13624">
    <property type="entry name" value="SurA_N_3"/>
    <property type="match status" value="1"/>
</dbReference>
<dbReference type="Pfam" id="PF13145">
    <property type="entry name" value="Rotamase_2"/>
    <property type="match status" value="1"/>
</dbReference>
<feature type="chain" id="PRO_5021858623" description="PpiC domain-containing protein" evidence="2">
    <location>
        <begin position="27"/>
        <end position="968"/>
    </location>
</feature>
<reference evidence="4 5" key="1">
    <citation type="journal article" date="2019" name="Nat. Microbiol.">
        <title>Mediterranean grassland soil C-N compound turnover is dependent on rainfall and depth, and is mediated by genomically divergent microorganisms.</title>
        <authorList>
            <person name="Diamond S."/>
            <person name="Andeer P.F."/>
            <person name="Li Z."/>
            <person name="Crits-Christoph A."/>
            <person name="Burstein D."/>
            <person name="Anantharaman K."/>
            <person name="Lane K.R."/>
            <person name="Thomas B.C."/>
            <person name="Pan C."/>
            <person name="Northen T.R."/>
            <person name="Banfield J.F."/>
        </authorList>
    </citation>
    <scope>NUCLEOTIDE SEQUENCE [LARGE SCALE GENOMIC DNA]</scope>
    <source>
        <strain evidence="4">WS_3</strain>
    </source>
</reference>
<dbReference type="InterPro" id="IPR050245">
    <property type="entry name" value="PrsA_foldase"/>
</dbReference>
<evidence type="ECO:0000313" key="5">
    <source>
        <dbReference type="Proteomes" id="UP000320184"/>
    </source>
</evidence>
<dbReference type="SUPFAM" id="SSF54534">
    <property type="entry name" value="FKBP-like"/>
    <property type="match status" value="1"/>
</dbReference>
<dbReference type="Gene3D" id="1.10.4030.10">
    <property type="entry name" value="Porin chaperone SurA, peptide-binding domain"/>
    <property type="match status" value="1"/>
</dbReference>
<sequence>MGARGVAFRSLIVGAMMLFLAGAARAQGGSPGSTVATVGPLRLDRQALDERAEGALADFQKRLGSDPSAEIKTILRRQALEGLIRAHLLILEAKRLGITVSDAEAEAHLKEAPFFKPGGTFSEALFRKAKASDAARFHEALEQSRSELAARRLNDRLAKENLPDETRLRAAVERSLSRASVEYLALRYADFSGDHPEPRESDVLSYYTSHAGDFRRPERASLTVLWVHQSNLSDERAKPRADSLLAAVRKGASFEAAEDRGAEKRSVSVAPDDFPSFWLGPSKTNAAIFKQPAGSVFPELVPAHPGWLIVRVDSLTPPRNASLGEVSRVIRAKLRAAARTPHEERELMALYQSRRDSLEGPAFRLRYAVVDTASMEPGEPTAADLDRFYRGHLADYTAYDAGGSLVSRSLEEVRGDVRQRWRSDRRLELARSLAERLESAWSRGRRDRALERSATRFRDIGPLPLGAPVEEGAIGKVLADSLEGRGGATGVGVARVPGGTVVFDIYERIESYTPTFEQVRPMLAAIREDVRARNEETGARKFFASDPRRFATGKTVHFTRVVAEPLSVIDVPLTREEVERYHRDHISKYSAPEQVHARHILVSPSGPGEEADRAARAKAEELLRRIRAGEDIADLARQYTDDPATKAQGGDLGYFARGTMLDAFERAAFTLEVGEVSEPVKTEVGYHIIKVIDHQPMVAEPLVRIYPSVGADAANEKAQRMARHMADSLCQAARTPAQARAAAEKLHLDVIPYRHVIGDRNYPPEMLHAMISLEQAKPGEIVPEVLNVPGLGSAFQWVDSVTASTPPAYEQVRPQVLMEYRREVGRRALEAKRAELDSLMRAGWSIDSLGALWGGLETAPEVAPGRGVAALGSPGVVDSLIFGSAGLEPGRVSDWIDLGVALARFRIDKRIPPGPSLLAARLESERRTLLENHLFDYYERLKRRYSVRILDPELRGVTLPPLPTPLTL</sequence>
<dbReference type="PANTHER" id="PTHR47245:SF2">
    <property type="entry name" value="PEPTIDYL-PROLYL CIS-TRANS ISOMERASE HP_0175-RELATED"/>
    <property type="match status" value="1"/>
</dbReference>
<evidence type="ECO:0000256" key="2">
    <source>
        <dbReference type="SAM" id="SignalP"/>
    </source>
</evidence>
<dbReference type="Pfam" id="PF13616">
    <property type="entry name" value="Rotamase_3"/>
    <property type="match status" value="1"/>
</dbReference>
<dbReference type="InterPro" id="IPR046357">
    <property type="entry name" value="PPIase_dom_sf"/>
</dbReference>
<dbReference type="EMBL" id="VBOT01000008">
    <property type="protein sequence ID" value="TMQ53802.1"/>
    <property type="molecule type" value="Genomic_DNA"/>
</dbReference>
<evidence type="ECO:0000313" key="4">
    <source>
        <dbReference type="EMBL" id="TMQ53802.1"/>
    </source>
</evidence>
<proteinExistence type="predicted"/>
<dbReference type="PANTHER" id="PTHR47245">
    <property type="entry name" value="PEPTIDYLPROLYL ISOMERASE"/>
    <property type="match status" value="1"/>
</dbReference>
<accession>A0A538SR13</accession>
<dbReference type="Gene3D" id="3.10.50.40">
    <property type="match status" value="1"/>
</dbReference>
<dbReference type="GO" id="GO:0003755">
    <property type="term" value="F:peptidyl-prolyl cis-trans isomerase activity"/>
    <property type="evidence" value="ECO:0007669"/>
    <property type="project" value="UniProtKB-KW"/>
</dbReference>
<protein>
    <recommendedName>
        <fullName evidence="3">PpiC domain-containing protein</fullName>
    </recommendedName>
</protein>
<keyword evidence="1" id="KW-0413">Isomerase</keyword>
<evidence type="ECO:0000256" key="1">
    <source>
        <dbReference type="PROSITE-ProRule" id="PRU00278"/>
    </source>
</evidence>
<dbReference type="PROSITE" id="PS50198">
    <property type="entry name" value="PPIC_PPIASE_2"/>
    <property type="match status" value="1"/>
</dbReference>
<dbReference type="Proteomes" id="UP000320184">
    <property type="component" value="Unassembled WGS sequence"/>
</dbReference>
<keyword evidence="1" id="KW-0697">Rotamase</keyword>
<organism evidence="4 5">
    <name type="scientific">Eiseniibacteriota bacterium</name>
    <dbReference type="NCBI Taxonomy" id="2212470"/>
    <lineage>
        <taxon>Bacteria</taxon>
        <taxon>Candidatus Eiseniibacteriota</taxon>
    </lineage>
</organism>
<dbReference type="AlphaFoldDB" id="A0A538SR13"/>
<dbReference type="InterPro" id="IPR027304">
    <property type="entry name" value="Trigger_fact/SurA_dom_sf"/>
</dbReference>
<feature type="signal peptide" evidence="2">
    <location>
        <begin position="1"/>
        <end position="26"/>
    </location>
</feature>
<dbReference type="InterPro" id="IPR000297">
    <property type="entry name" value="PPIase_PpiC"/>
</dbReference>
<dbReference type="SUPFAM" id="SSF109998">
    <property type="entry name" value="Triger factor/SurA peptide-binding domain-like"/>
    <property type="match status" value="1"/>
</dbReference>
<feature type="domain" description="PpiC" evidence="3">
    <location>
        <begin position="592"/>
        <end position="693"/>
    </location>
</feature>
<name>A0A538SR13_UNCEI</name>
<keyword evidence="2" id="KW-0732">Signal</keyword>
<comment type="caution">
    <text evidence="4">The sequence shown here is derived from an EMBL/GenBank/DDBJ whole genome shotgun (WGS) entry which is preliminary data.</text>
</comment>